<feature type="compositionally biased region" description="Polar residues" evidence="1">
    <location>
        <begin position="153"/>
        <end position="165"/>
    </location>
</feature>
<feature type="compositionally biased region" description="Polar residues" evidence="1">
    <location>
        <begin position="128"/>
        <end position="138"/>
    </location>
</feature>
<feature type="region of interest" description="Disordered" evidence="1">
    <location>
        <begin position="81"/>
        <end position="112"/>
    </location>
</feature>
<evidence type="ECO:0000313" key="3">
    <source>
        <dbReference type="Proteomes" id="UP000078559"/>
    </source>
</evidence>
<dbReference type="EMBL" id="CM003100">
    <property type="protein sequence ID" value="KUI67565.1"/>
    <property type="molecule type" value="Genomic_DNA"/>
</dbReference>
<keyword evidence="3" id="KW-1185">Reference proteome</keyword>
<accession>A0A194VUT2</accession>
<protein>
    <submittedName>
        <fullName evidence="2">Uncharacterized protein</fullName>
    </submittedName>
</protein>
<evidence type="ECO:0000256" key="1">
    <source>
        <dbReference type="SAM" id="MobiDB-lite"/>
    </source>
</evidence>
<feature type="region of interest" description="Disordered" evidence="1">
    <location>
        <begin position="128"/>
        <end position="165"/>
    </location>
</feature>
<evidence type="ECO:0000313" key="2">
    <source>
        <dbReference type="EMBL" id="KUI67565.1"/>
    </source>
</evidence>
<dbReference type="Proteomes" id="UP000078559">
    <property type="component" value="Chromosome 3"/>
</dbReference>
<dbReference type="AlphaFoldDB" id="A0A194VUT2"/>
<proteinExistence type="predicted"/>
<name>A0A194VUT2_CYTMA</name>
<organism evidence="2 3">
    <name type="scientific">Cytospora mali</name>
    <name type="common">Apple Valsa canker fungus</name>
    <name type="synonym">Valsa mali</name>
    <dbReference type="NCBI Taxonomy" id="578113"/>
    <lineage>
        <taxon>Eukaryota</taxon>
        <taxon>Fungi</taxon>
        <taxon>Dikarya</taxon>
        <taxon>Ascomycota</taxon>
        <taxon>Pezizomycotina</taxon>
        <taxon>Sordariomycetes</taxon>
        <taxon>Sordariomycetidae</taxon>
        <taxon>Diaporthales</taxon>
        <taxon>Cytosporaceae</taxon>
        <taxon>Cytospora</taxon>
    </lineage>
</organism>
<feature type="compositionally biased region" description="Polar residues" evidence="1">
    <location>
        <begin position="95"/>
        <end position="104"/>
    </location>
</feature>
<reference evidence="2" key="1">
    <citation type="submission" date="2014-12" db="EMBL/GenBank/DDBJ databases">
        <title>Genome Sequence of Valsa Canker Pathogens Uncovers a Specific Adaption of Colonization on Woody Bark.</title>
        <authorList>
            <person name="Yin Z."/>
            <person name="Liu H."/>
            <person name="Gao X."/>
            <person name="Li Z."/>
            <person name="Song N."/>
            <person name="Ke X."/>
            <person name="Dai Q."/>
            <person name="Wu Y."/>
            <person name="Sun Y."/>
            <person name="Xu J.-R."/>
            <person name="Kang Z.K."/>
            <person name="Wang L."/>
            <person name="Huang L."/>
        </authorList>
    </citation>
    <scope>NUCLEOTIDE SEQUENCE [LARGE SCALE GENOMIC DNA]</scope>
    <source>
        <strain evidence="2">03-8</strain>
    </source>
</reference>
<sequence>MSRKVDTSELDINCSHSTEQVCCYCRPELFNRKTPAGTGFCNSPSAPNSANLTPRNGPHDPYRAMRYGSCQHYMSGACATPQGTSTPTGGQGSSNTQPIVNQQPGYHKGMQYPSTAKQAYGTMGGYSSLAQSPASSGGSAKDSAFYSDEEQTEQGGNIESSVTSRQCYRTAADVETCGLED</sequence>
<gene>
    <name evidence="2" type="ORF">VM1G_03053</name>
</gene>